<dbReference type="GO" id="GO:0005829">
    <property type="term" value="C:cytosol"/>
    <property type="evidence" value="ECO:0007669"/>
    <property type="project" value="TreeGrafter"/>
</dbReference>
<sequence>MQRFSCVTGLRVMVSTLPGREMAEESVFRDLLNILMSTSSEIEQAYKDSCEMVDLDTCLLLIAECFRCLRNACVECAKNQHVMRTCLTYSDEKIVAYCCMVLFTCLNAEKVRELLDPRNLTVALHVLKVYKQQLESEWSFLIVTDHLLKCPELVKALYAKLSNQERVTLLELIMAKVSEKNPVTSEEMNAFMRHADFLAGCFQEKCEAVLKLTSAADAEDEGRQLNHFPGQPVPMLDNPFSEVKFPNIQSKPPLAQLEAISSCPITRYLGEETDPHLSTASFQAKQPQFPQLLLIRLLLQTLHQLPCPSLGTLQPLNVSLVVRSPKLNTAFEKRGQQVEGGDSSPLLCSRETPSGLVRPHLEYCIQLWGSQHRKDMDLLEWVQRRAVKMVRGLEHLSYEDRLREALGRPYCGLSILKGGL</sequence>
<dbReference type="InterPro" id="IPR051374">
    <property type="entry name" value="Ataxin-10/CTR86_families"/>
</dbReference>
<organism evidence="1 2">
    <name type="scientific">Mycteria americana</name>
    <name type="common">Wood stork</name>
    <dbReference type="NCBI Taxonomy" id="33587"/>
    <lineage>
        <taxon>Eukaryota</taxon>
        <taxon>Metazoa</taxon>
        <taxon>Chordata</taxon>
        <taxon>Craniata</taxon>
        <taxon>Vertebrata</taxon>
        <taxon>Euteleostomi</taxon>
        <taxon>Archelosauria</taxon>
        <taxon>Archosauria</taxon>
        <taxon>Dinosauria</taxon>
        <taxon>Saurischia</taxon>
        <taxon>Theropoda</taxon>
        <taxon>Coelurosauria</taxon>
        <taxon>Aves</taxon>
        <taxon>Neognathae</taxon>
        <taxon>Neoaves</taxon>
        <taxon>Aequornithes</taxon>
        <taxon>Ciconiiformes</taxon>
        <taxon>Ciconiidae</taxon>
        <taxon>Mycteria</taxon>
    </lineage>
</organism>
<protein>
    <submittedName>
        <fullName evidence="1">Uncharacterized protein</fullName>
    </submittedName>
</protein>
<dbReference type="PANTHER" id="PTHR13255">
    <property type="entry name" value="ATAXIN-10"/>
    <property type="match status" value="1"/>
</dbReference>
<evidence type="ECO:0000313" key="1">
    <source>
        <dbReference type="EMBL" id="KAK4831348.1"/>
    </source>
</evidence>
<comment type="caution">
    <text evidence="1">The sequence shown here is derived from an EMBL/GenBank/DDBJ whole genome shotgun (WGS) entry which is preliminary data.</text>
</comment>
<proteinExistence type="predicted"/>
<reference evidence="1 2" key="1">
    <citation type="journal article" date="2023" name="J. Hered.">
        <title>Chromosome-level genome of the wood stork (Mycteria americana) provides insight into avian chromosome evolution.</title>
        <authorList>
            <person name="Flamio R. Jr."/>
            <person name="Ramstad K.M."/>
        </authorList>
    </citation>
    <scope>NUCLEOTIDE SEQUENCE [LARGE SCALE GENOMIC DNA]</scope>
    <source>
        <strain evidence="1">JAX WOST 10</strain>
    </source>
</reference>
<dbReference type="EMBL" id="JAUNZN010000001">
    <property type="protein sequence ID" value="KAK4831348.1"/>
    <property type="molecule type" value="Genomic_DNA"/>
</dbReference>
<accession>A0AAN7SKM2</accession>
<dbReference type="GO" id="GO:0031175">
    <property type="term" value="P:neuron projection development"/>
    <property type="evidence" value="ECO:0007669"/>
    <property type="project" value="TreeGrafter"/>
</dbReference>
<dbReference type="Proteomes" id="UP001333110">
    <property type="component" value="Unassembled WGS sequence"/>
</dbReference>
<keyword evidence="2" id="KW-1185">Reference proteome</keyword>
<dbReference type="AlphaFoldDB" id="A0AAN7SKM2"/>
<gene>
    <name evidence="1" type="ORF">QYF61_017479</name>
</gene>
<evidence type="ECO:0000313" key="2">
    <source>
        <dbReference type="Proteomes" id="UP001333110"/>
    </source>
</evidence>
<name>A0AAN7SKM2_MYCAM</name>
<dbReference type="PANTHER" id="PTHR13255:SF0">
    <property type="entry name" value="ATAXIN-10"/>
    <property type="match status" value="1"/>
</dbReference>